<keyword evidence="2" id="KW-1185">Reference proteome</keyword>
<comment type="caution">
    <text evidence="1">The sequence shown here is derived from an EMBL/GenBank/DDBJ whole genome shotgun (WGS) entry which is preliminary data.</text>
</comment>
<name>A0A1V6PPZ4_9EURO</name>
<protein>
    <submittedName>
        <fullName evidence="1">Uncharacterized protein</fullName>
    </submittedName>
</protein>
<dbReference type="Proteomes" id="UP000191672">
    <property type="component" value="Unassembled WGS sequence"/>
</dbReference>
<reference evidence="2" key="1">
    <citation type="journal article" date="2017" name="Nat. Microbiol.">
        <title>Global analysis of biosynthetic gene clusters reveals vast potential of secondary metabolite production in Penicillium species.</title>
        <authorList>
            <person name="Nielsen J.C."/>
            <person name="Grijseels S."/>
            <person name="Prigent S."/>
            <person name="Ji B."/>
            <person name="Dainat J."/>
            <person name="Nielsen K.F."/>
            <person name="Frisvad J.C."/>
            <person name="Workman M."/>
            <person name="Nielsen J."/>
        </authorList>
    </citation>
    <scope>NUCLEOTIDE SEQUENCE [LARGE SCALE GENOMIC DNA]</scope>
    <source>
        <strain evidence="2">IBT 31811</strain>
    </source>
</reference>
<evidence type="ECO:0000313" key="1">
    <source>
        <dbReference type="EMBL" id="OQD79078.1"/>
    </source>
</evidence>
<gene>
    <name evidence="1" type="ORF">PENANT_c063G10275</name>
</gene>
<accession>A0A1V6PPZ4</accession>
<dbReference type="EMBL" id="MDYN01000063">
    <property type="protein sequence ID" value="OQD79078.1"/>
    <property type="molecule type" value="Genomic_DNA"/>
</dbReference>
<evidence type="ECO:0000313" key="2">
    <source>
        <dbReference type="Proteomes" id="UP000191672"/>
    </source>
</evidence>
<proteinExistence type="predicted"/>
<sequence>MTKVGNEYRYLMLG</sequence>
<organism evidence="1 2">
    <name type="scientific">Penicillium antarcticum</name>
    <dbReference type="NCBI Taxonomy" id="416450"/>
    <lineage>
        <taxon>Eukaryota</taxon>
        <taxon>Fungi</taxon>
        <taxon>Dikarya</taxon>
        <taxon>Ascomycota</taxon>
        <taxon>Pezizomycotina</taxon>
        <taxon>Eurotiomycetes</taxon>
        <taxon>Eurotiomycetidae</taxon>
        <taxon>Eurotiales</taxon>
        <taxon>Aspergillaceae</taxon>
        <taxon>Penicillium</taxon>
    </lineage>
</organism>